<reference evidence="2 3" key="1">
    <citation type="submission" date="2018-04" db="EMBL/GenBank/DDBJ databases">
        <title>Genomic Encyclopedia of Archaeal and Bacterial Type Strains, Phase II (KMG-II): from individual species to whole genera.</title>
        <authorList>
            <person name="Goeker M."/>
        </authorList>
    </citation>
    <scope>NUCLEOTIDE SEQUENCE [LARGE SCALE GENOMIC DNA]</scope>
    <source>
        <strain evidence="2 3">DSM 23382</strain>
    </source>
</reference>
<organism evidence="2 3">
    <name type="scientific">Breoghania corrubedonensis</name>
    <dbReference type="NCBI Taxonomy" id="665038"/>
    <lineage>
        <taxon>Bacteria</taxon>
        <taxon>Pseudomonadati</taxon>
        <taxon>Pseudomonadota</taxon>
        <taxon>Alphaproteobacteria</taxon>
        <taxon>Hyphomicrobiales</taxon>
        <taxon>Stappiaceae</taxon>
        <taxon>Breoghania</taxon>
    </lineage>
</organism>
<dbReference type="Gene3D" id="3.60.15.10">
    <property type="entry name" value="Ribonuclease Z/Hydroxyacylglutathione hydrolase-like"/>
    <property type="match status" value="1"/>
</dbReference>
<dbReference type="AlphaFoldDB" id="A0A2T5VI36"/>
<dbReference type="InterPro" id="IPR036866">
    <property type="entry name" value="RibonucZ/Hydroxyglut_hydro"/>
</dbReference>
<dbReference type="RefSeq" id="WP_107988855.1">
    <property type="nucleotide sequence ID" value="NZ_QAYG01000001.1"/>
</dbReference>
<name>A0A2T5VI36_9HYPH</name>
<keyword evidence="3" id="KW-1185">Reference proteome</keyword>
<comment type="caution">
    <text evidence="2">The sequence shown here is derived from an EMBL/GenBank/DDBJ whole genome shotgun (WGS) entry which is preliminary data.</text>
</comment>
<dbReference type="Proteomes" id="UP000244081">
    <property type="component" value="Unassembled WGS sequence"/>
</dbReference>
<dbReference type="SUPFAM" id="SSF56281">
    <property type="entry name" value="Metallo-hydrolase/oxidoreductase"/>
    <property type="match status" value="1"/>
</dbReference>
<dbReference type="SMART" id="SM00849">
    <property type="entry name" value="Lactamase_B"/>
    <property type="match status" value="1"/>
</dbReference>
<dbReference type="InterPro" id="IPR001279">
    <property type="entry name" value="Metallo-B-lactamas"/>
</dbReference>
<protein>
    <submittedName>
        <fullName evidence="2">Metallo-beta-lactamase superfamily protein</fullName>
    </submittedName>
</protein>
<feature type="domain" description="Metallo-beta-lactamase" evidence="1">
    <location>
        <begin position="14"/>
        <end position="191"/>
    </location>
</feature>
<evidence type="ECO:0000259" key="1">
    <source>
        <dbReference type="SMART" id="SM00849"/>
    </source>
</evidence>
<proteinExistence type="predicted"/>
<evidence type="ECO:0000313" key="2">
    <source>
        <dbReference type="EMBL" id="PTW63425.1"/>
    </source>
</evidence>
<dbReference type="OrthoDB" id="2373347at2"/>
<dbReference type="EMBL" id="QAYG01000001">
    <property type="protein sequence ID" value="PTW63425.1"/>
    <property type="molecule type" value="Genomic_DNA"/>
</dbReference>
<gene>
    <name evidence="2" type="ORF">C8N35_1011478</name>
</gene>
<sequence>MARLTAISGLGRKAAAVFLLEIEGRRLLLDLGDGLETGERPDLSRAGAIDAVLLSHGHVDHVGGLDRLDEIGNPPVFASAETLARLPDGFRPADARVLCERGQTDVLGLTVTTGRAGHAPGGIWMRFETERGGFLYTGDFSTEGPLLACDPFPKTATVLADASYGDRDAALADQIGLLAREARDGAVLPCPSNGRGPEMVAALSALGLKVRACRVVAEETERLTGTTPPLADAETARPDQIIVASGSNAENGLPAALCARDGFRFIFSSHVPRTSPAHAMIGEARARWMGWNVHPRLCDMIALSQDTQAERILPAFVDLAAAPRLVAALGDRLVRESEVDV</sequence>
<evidence type="ECO:0000313" key="3">
    <source>
        <dbReference type="Proteomes" id="UP000244081"/>
    </source>
</evidence>
<dbReference type="Pfam" id="PF00753">
    <property type="entry name" value="Lactamase_B"/>
    <property type="match status" value="1"/>
</dbReference>
<accession>A0A2T5VI36</accession>